<feature type="region of interest" description="Disordered" evidence="1">
    <location>
        <begin position="16"/>
        <end position="51"/>
    </location>
</feature>
<evidence type="ECO:0000313" key="2">
    <source>
        <dbReference type="EMBL" id="GBP39463.1"/>
    </source>
</evidence>
<evidence type="ECO:0000256" key="1">
    <source>
        <dbReference type="SAM" id="MobiDB-lite"/>
    </source>
</evidence>
<organism evidence="2 3">
    <name type="scientific">Eumeta variegata</name>
    <name type="common">Bagworm moth</name>
    <name type="synonym">Eumeta japonica</name>
    <dbReference type="NCBI Taxonomy" id="151549"/>
    <lineage>
        <taxon>Eukaryota</taxon>
        <taxon>Metazoa</taxon>
        <taxon>Ecdysozoa</taxon>
        <taxon>Arthropoda</taxon>
        <taxon>Hexapoda</taxon>
        <taxon>Insecta</taxon>
        <taxon>Pterygota</taxon>
        <taxon>Neoptera</taxon>
        <taxon>Endopterygota</taxon>
        <taxon>Lepidoptera</taxon>
        <taxon>Glossata</taxon>
        <taxon>Ditrysia</taxon>
        <taxon>Tineoidea</taxon>
        <taxon>Psychidae</taxon>
        <taxon>Oiketicinae</taxon>
        <taxon>Eumeta</taxon>
    </lineage>
</organism>
<dbReference type="EMBL" id="BGZK01000366">
    <property type="protein sequence ID" value="GBP39463.1"/>
    <property type="molecule type" value="Genomic_DNA"/>
</dbReference>
<accession>A0A4C1VLF6</accession>
<dbReference type="AlphaFoldDB" id="A0A4C1VLF6"/>
<name>A0A4C1VLF6_EUMVA</name>
<protein>
    <submittedName>
        <fullName evidence="2">Uncharacterized protein</fullName>
    </submittedName>
</protein>
<sequence length="83" mass="9071">MECVILQPINPLVGKPTRSPEIASSALPSSSNPICLRREHGSGSPSRSFDSFVDDAQTHESRWRIVYARHYLASVDACAISSN</sequence>
<keyword evidence="3" id="KW-1185">Reference proteome</keyword>
<proteinExistence type="predicted"/>
<reference evidence="2 3" key="1">
    <citation type="journal article" date="2019" name="Commun. Biol.">
        <title>The bagworm genome reveals a unique fibroin gene that provides high tensile strength.</title>
        <authorList>
            <person name="Kono N."/>
            <person name="Nakamura H."/>
            <person name="Ohtoshi R."/>
            <person name="Tomita M."/>
            <person name="Numata K."/>
            <person name="Arakawa K."/>
        </authorList>
    </citation>
    <scope>NUCLEOTIDE SEQUENCE [LARGE SCALE GENOMIC DNA]</scope>
</reference>
<dbReference type="Proteomes" id="UP000299102">
    <property type="component" value="Unassembled WGS sequence"/>
</dbReference>
<gene>
    <name evidence="2" type="ORF">EVAR_23814_1</name>
</gene>
<comment type="caution">
    <text evidence="2">The sequence shown here is derived from an EMBL/GenBank/DDBJ whole genome shotgun (WGS) entry which is preliminary data.</text>
</comment>
<evidence type="ECO:0000313" key="3">
    <source>
        <dbReference type="Proteomes" id="UP000299102"/>
    </source>
</evidence>